<evidence type="ECO:0000259" key="1">
    <source>
        <dbReference type="Pfam" id="PF14021"/>
    </source>
</evidence>
<dbReference type="Pfam" id="PF14021">
    <property type="entry name" value="TNT"/>
    <property type="match status" value="1"/>
</dbReference>
<gene>
    <name evidence="2" type="ORF">G5S56_06825</name>
</gene>
<sequence length="138" mass="15208">MDPLGLCKGSFDRQKILDNIDASRNARASSNFGSFNEWPPNRGVLGESPQYTLLPGTRIDRYGSEYGTFLSPEGTPYRARSLKPGTDGKPYSVYEVTKPITVDAGEAAPWFGYEGGGIQYELPDKVINLINNGSLERR</sequence>
<reference evidence="2 3" key="1">
    <citation type="submission" date="2020-08" db="EMBL/GenBank/DDBJ databases">
        <title>Complete genome sequencing of Shigella boydii.</title>
        <authorList>
            <person name="Hazen T.H."/>
            <person name="Michalski J.M."/>
            <person name="Rasko D.A."/>
        </authorList>
    </citation>
    <scope>NUCLEOTIDE SEQUENCE [LARGE SCALE GENOMIC DNA]</scope>
    <source>
        <strain evidence="2 3">600690</strain>
    </source>
</reference>
<evidence type="ECO:0000313" key="3">
    <source>
        <dbReference type="Proteomes" id="UP000515238"/>
    </source>
</evidence>
<dbReference type="EMBL" id="CP049278">
    <property type="protein sequence ID" value="QNC65726.1"/>
    <property type="molecule type" value="Genomic_DNA"/>
</dbReference>
<dbReference type="InterPro" id="IPR053024">
    <property type="entry name" value="Fungal_surface_NADase"/>
</dbReference>
<proteinExistence type="predicted"/>
<protein>
    <submittedName>
        <fullName evidence="2">TNT domain-containing protein</fullName>
    </submittedName>
</protein>
<dbReference type="PANTHER" id="PTHR42059:SF1">
    <property type="entry name" value="TNT DOMAIN-CONTAINING PROTEIN"/>
    <property type="match status" value="1"/>
</dbReference>
<dbReference type="PANTHER" id="PTHR42059">
    <property type="entry name" value="TNT DOMAIN-CONTAINING PROTEIN"/>
    <property type="match status" value="1"/>
</dbReference>
<dbReference type="GO" id="GO:0050135">
    <property type="term" value="F:NADP+ nucleosidase activity"/>
    <property type="evidence" value="ECO:0007669"/>
    <property type="project" value="InterPro"/>
</dbReference>
<name>A0A7G6KET3_SHIBO</name>
<dbReference type="AlphaFoldDB" id="A0A7G6KET3"/>
<dbReference type="Proteomes" id="UP000515238">
    <property type="component" value="Chromosome"/>
</dbReference>
<organism evidence="2 3">
    <name type="scientific">Shigella boydii</name>
    <dbReference type="NCBI Taxonomy" id="621"/>
    <lineage>
        <taxon>Bacteria</taxon>
        <taxon>Pseudomonadati</taxon>
        <taxon>Pseudomonadota</taxon>
        <taxon>Gammaproteobacteria</taxon>
        <taxon>Enterobacterales</taxon>
        <taxon>Enterobacteriaceae</taxon>
        <taxon>Shigella</taxon>
    </lineage>
</organism>
<accession>A0A7G6KET3</accession>
<feature type="domain" description="TNT" evidence="1">
    <location>
        <begin position="52"/>
        <end position="137"/>
    </location>
</feature>
<dbReference type="InterPro" id="IPR025331">
    <property type="entry name" value="TNT"/>
</dbReference>
<evidence type="ECO:0000313" key="2">
    <source>
        <dbReference type="EMBL" id="QNC65726.1"/>
    </source>
</evidence>